<name>A0A7Z0I007_9RHOB</name>
<accession>A0A7Z0I007</accession>
<proteinExistence type="predicted"/>
<keyword evidence="1" id="KW-1133">Transmembrane helix</keyword>
<dbReference type="Pfam" id="PF05437">
    <property type="entry name" value="AzlD"/>
    <property type="match status" value="1"/>
</dbReference>
<evidence type="ECO:0000313" key="3">
    <source>
        <dbReference type="Proteomes" id="UP000529417"/>
    </source>
</evidence>
<keyword evidence="3" id="KW-1185">Reference proteome</keyword>
<protein>
    <submittedName>
        <fullName evidence="2">AzlD domain-containing protein</fullName>
    </submittedName>
</protein>
<dbReference type="Proteomes" id="UP000529417">
    <property type="component" value="Unassembled WGS sequence"/>
</dbReference>
<dbReference type="RefSeq" id="WP_179906123.1">
    <property type="nucleotide sequence ID" value="NZ_JACBXS010000019.1"/>
</dbReference>
<keyword evidence="1" id="KW-0472">Membrane</keyword>
<dbReference type="AlphaFoldDB" id="A0A7Z0I007"/>
<sequence length="109" mass="11474">MDYTALDIWVIILGLGAGTFLLRYSFLGLIGSRDLPEWVLRHLRYTAVAVMPGMIAPMILFPAATDGAPDPARISAAVVTVAVGLLTRNVVLAVVSGAGVLMGLHFLPG</sequence>
<dbReference type="EMBL" id="JACBXS010000019">
    <property type="protein sequence ID" value="NYS25421.1"/>
    <property type="molecule type" value="Genomic_DNA"/>
</dbReference>
<dbReference type="InterPro" id="IPR008407">
    <property type="entry name" value="Brnchd-chn_aa_trnsp_AzlD"/>
</dbReference>
<organism evidence="2 3">
    <name type="scientific">Rhabdonatronobacter sediminivivens</name>
    <dbReference type="NCBI Taxonomy" id="2743469"/>
    <lineage>
        <taxon>Bacteria</taxon>
        <taxon>Pseudomonadati</taxon>
        <taxon>Pseudomonadota</taxon>
        <taxon>Alphaproteobacteria</taxon>
        <taxon>Rhodobacterales</taxon>
        <taxon>Paracoccaceae</taxon>
        <taxon>Rhabdonatronobacter</taxon>
    </lineage>
</organism>
<evidence type="ECO:0000313" key="2">
    <source>
        <dbReference type="EMBL" id="NYS25421.1"/>
    </source>
</evidence>
<keyword evidence="1" id="KW-0812">Transmembrane</keyword>
<feature type="transmembrane region" description="Helical" evidence="1">
    <location>
        <begin position="76"/>
        <end position="107"/>
    </location>
</feature>
<feature type="transmembrane region" description="Helical" evidence="1">
    <location>
        <begin position="43"/>
        <end position="64"/>
    </location>
</feature>
<comment type="caution">
    <text evidence="2">The sequence shown here is derived from an EMBL/GenBank/DDBJ whole genome shotgun (WGS) entry which is preliminary data.</text>
</comment>
<reference evidence="2 3" key="1">
    <citation type="journal article" date="2000" name="Arch. Microbiol.">
        <title>Rhodobaca bogoriensis gen. nov. and sp. nov., an alkaliphilic purple nonsulfur bacterium from African Rift Valley soda lakes.</title>
        <authorList>
            <person name="Milford A.D."/>
            <person name="Achenbach L.A."/>
            <person name="Jung D.O."/>
            <person name="Madigan M.T."/>
        </authorList>
    </citation>
    <scope>NUCLEOTIDE SEQUENCE [LARGE SCALE GENOMIC DNA]</scope>
    <source>
        <strain evidence="2 3">2376</strain>
    </source>
</reference>
<evidence type="ECO:0000256" key="1">
    <source>
        <dbReference type="SAM" id="Phobius"/>
    </source>
</evidence>
<gene>
    <name evidence="2" type="ORF">HUK65_10490</name>
</gene>
<feature type="transmembrane region" description="Helical" evidence="1">
    <location>
        <begin position="6"/>
        <end position="31"/>
    </location>
</feature>